<accession>A0A7T1TD00</accession>
<dbReference type="GO" id="GO:0005524">
    <property type="term" value="F:ATP binding"/>
    <property type="evidence" value="ECO:0007669"/>
    <property type="project" value="UniProtKB-KW"/>
</dbReference>
<keyword evidence="11" id="KW-1185">Reference proteome</keyword>
<dbReference type="KEGG" id="sbat:G4Z16_14545"/>
<evidence type="ECO:0000256" key="3">
    <source>
        <dbReference type="ARBA" id="ARBA00022679"/>
    </source>
</evidence>
<keyword evidence="8" id="KW-1133">Transmembrane helix</keyword>
<gene>
    <name evidence="10" type="ORF">G4Z16_14545</name>
</gene>
<organism evidence="10 11">
    <name type="scientific">Streptomyces bathyalis</name>
    <dbReference type="NCBI Taxonomy" id="2710756"/>
    <lineage>
        <taxon>Bacteria</taxon>
        <taxon>Bacillati</taxon>
        <taxon>Actinomycetota</taxon>
        <taxon>Actinomycetes</taxon>
        <taxon>Kitasatosporales</taxon>
        <taxon>Streptomycetaceae</taxon>
        <taxon>Streptomyces</taxon>
    </lineage>
</organism>
<dbReference type="PROSITE" id="PS50011">
    <property type="entry name" value="PROTEIN_KINASE_DOM"/>
    <property type="match status" value="1"/>
</dbReference>
<keyword evidence="8" id="KW-0472">Membrane</keyword>
<feature type="region of interest" description="Disordered" evidence="7">
    <location>
        <begin position="312"/>
        <end position="396"/>
    </location>
</feature>
<evidence type="ECO:0000259" key="9">
    <source>
        <dbReference type="PROSITE" id="PS50011"/>
    </source>
</evidence>
<feature type="transmembrane region" description="Helical" evidence="8">
    <location>
        <begin position="284"/>
        <end position="305"/>
    </location>
</feature>
<evidence type="ECO:0000256" key="8">
    <source>
        <dbReference type="SAM" id="Phobius"/>
    </source>
</evidence>
<dbReference type="Pfam" id="PF00069">
    <property type="entry name" value="Pkinase"/>
    <property type="match status" value="1"/>
</dbReference>
<evidence type="ECO:0000256" key="6">
    <source>
        <dbReference type="ARBA" id="ARBA00022840"/>
    </source>
</evidence>
<dbReference type="SUPFAM" id="SSF56112">
    <property type="entry name" value="Protein kinase-like (PK-like)"/>
    <property type="match status" value="1"/>
</dbReference>
<proteinExistence type="predicted"/>
<dbReference type="CDD" id="cd14014">
    <property type="entry name" value="STKc_PknB_like"/>
    <property type="match status" value="1"/>
</dbReference>
<dbReference type="Proteomes" id="UP000595046">
    <property type="component" value="Chromosome"/>
</dbReference>
<sequence>MGEVWRAEDTTLGREVAVKLLLEQVAIDHAAERFRQEAQTAARLNHPNVVAVYDFDGDGERGYLVMELVPGHSLRDELATRDGLDADEVCRLAGQAAVGLAAAHARGVVHRDVKPGNLLLTPDGRVKVADFGIARAAVEADASMTATGAMLGTSVYLAPERAMGGSAEPPSDVYALGCVLYEMLCGRPPFTGDPAAVVYQHVDQPPRPPAELRPDIPAALADFVLRMLAKDPAARPTAAKAAHFLTGDTASIGPTAVKAEAEATRRLPRPAAVTRGAALSRRSAALAAVVLAGVVAIAGLAGFLLSSGYNHEADPPASPKPSTSEPDRSRAPDTGSANTPPAREKPGPGGADRKDGPQPPDEQLKREQEADRKAAEDERKQPEGPSKKGPAEQPKP</sequence>
<keyword evidence="3" id="KW-0808">Transferase</keyword>
<dbReference type="SMART" id="SM00220">
    <property type="entry name" value="S_TKc"/>
    <property type="match status" value="1"/>
</dbReference>
<evidence type="ECO:0000256" key="7">
    <source>
        <dbReference type="SAM" id="MobiDB-lite"/>
    </source>
</evidence>
<dbReference type="EC" id="2.7.11.1" evidence="1"/>
<reference evidence="11" key="1">
    <citation type="submission" date="2020-02" db="EMBL/GenBank/DDBJ databases">
        <title>Streptomyces sp. ASO4wet.</title>
        <authorList>
            <person name="Risdian C."/>
            <person name="Landwehr W."/>
            <person name="Schupp P."/>
            <person name="Wink J."/>
        </authorList>
    </citation>
    <scope>NUCLEOTIDE SEQUENCE [LARGE SCALE GENOMIC DNA]</scope>
    <source>
        <strain evidence="11">ASO4wet</strain>
    </source>
</reference>
<feature type="compositionally biased region" description="Basic and acidic residues" evidence="7">
    <location>
        <begin position="342"/>
        <end position="396"/>
    </location>
</feature>
<dbReference type="Gene3D" id="3.30.200.20">
    <property type="entry name" value="Phosphorylase Kinase, domain 1"/>
    <property type="match status" value="1"/>
</dbReference>
<evidence type="ECO:0000256" key="2">
    <source>
        <dbReference type="ARBA" id="ARBA00022527"/>
    </source>
</evidence>
<dbReference type="InterPro" id="IPR011009">
    <property type="entry name" value="Kinase-like_dom_sf"/>
</dbReference>
<evidence type="ECO:0000313" key="10">
    <source>
        <dbReference type="EMBL" id="QPP10709.1"/>
    </source>
</evidence>
<name>A0A7T1TD00_9ACTN</name>
<evidence type="ECO:0000256" key="5">
    <source>
        <dbReference type="ARBA" id="ARBA00022777"/>
    </source>
</evidence>
<dbReference type="PANTHER" id="PTHR43289">
    <property type="entry name" value="MITOGEN-ACTIVATED PROTEIN KINASE KINASE KINASE 20-RELATED"/>
    <property type="match status" value="1"/>
</dbReference>
<dbReference type="FunFam" id="1.10.510.10:FF:000021">
    <property type="entry name" value="Serine/threonine protein kinase"/>
    <property type="match status" value="1"/>
</dbReference>
<evidence type="ECO:0000256" key="4">
    <source>
        <dbReference type="ARBA" id="ARBA00022741"/>
    </source>
</evidence>
<keyword evidence="2" id="KW-0723">Serine/threonine-protein kinase</keyword>
<dbReference type="PANTHER" id="PTHR43289:SF6">
    <property type="entry name" value="SERINE_THREONINE-PROTEIN KINASE NEKL-3"/>
    <property type="match status" value="1"/>
</dbReference>
<feature type="domain" description="Protein kinase" evidence="9">
    <location>
        <begin position="1"/>
        <end position="245"/>
    </location>
</feature>
<keyword evidence="4" id="KW-0547">Nucleotide-binding</keyword>
<keyword evidence="8" id="KW-0812">Transmembrane</keyword>
<dbReference type="Gene3D" id="1.10.510.10">
    <property type="entry name" value="Transferase(Phosphotransferase) domain 1"/>
    <property type="match status" value="1"/>
</dbReference>
<dbReference type="EMBL" id="CP048882">
    <property type="protein sequence ID" value="QPP10709.1"/>
    <property type="molecule type" value="Genomic_DNA"/>
</dbReference>
<evidence type="ECO:0000313" key="11">
    <source>
        <dbReference type="Proteomes" id="UP000595046"/>
    </source>
</evidence>
<dbReference type="PROSITE" id="PS00108">
    <property type="entry name" value="PROTEIN_KINASE_ST"/>
    <property type="match status" value="1"/>
</dbReference>
<evidence type="ECO:0000256" key="1">
    <source>
        <dbReference type="ARBA" id="ARBA00012513"/>
    </source>
</evidence>
<keyword evidence="5 10" id="KW-0418">Kinase</keyword>
<dbReference type="GO" id="GO:0004674">
    <property type="term" value="F:protein serine/threonine kinase activity"/>
    <property type="evidence" value="ECO:0007669"/>
    <property type="project" value="UniProtKB-KW"/>
</dbReference>
<dbReference type="InterPro" id="IPR000719">
    <property type="entry name" value="Prot_kinase_dom"/>
</dbReference>
<keyword evidence="6" id="KW-0067">ATP-binding</keyword>
<dbReference type="InterPro" id="IPR008271">
    <property type="entry name" value="Ser/Thr_kinase_AS"/>
</dbReference>
<dbReference type="AlphaFoldDB" id="A0A7T1TD00"/>
<protein>
    <recommendedName>
        <fullName evidence="1">non-specific serine/threonine protein kinase</fullName>
        <ecNumber evidence="1">2.7.11.1</ecNumber>
    </recommendedName>
</protein>